<feature type="domain" description="HTH tetR-type" evidence="3">
    <location>
        <begin position="2"/>
        <end position="62"/>
    </location>
</feature>
<name>A0A3M0A9E2_9GAMM</name>
<dbReference type="Gene3D" id="1.10.357.10">
    <property type="entry name" value="Tetracycline Repressor, domain 2"/>
    <property type="match status" value="1"/>
</dbReference>
<dbReference type="SUPFAM" id="SSF48498">
    <property type="entry name" value="Tetracyclin repressor-like, C-terminal domain"/>
    <property type="match status" value="1"/>
</dbReference>
<dbReference type="InterPro" id="IPR001647">
    <property type="entry name" value="HTH_TetR"/>
</dbReference>
<comment type="caution">
    <text evidence="4">The sequence shown here is derived from an EMBL/GenBank/DDBJ whole genome shotgun (WGS) entry which is preliminary data.</text>
</comment>
<organism evidence="4 5">
    <name type="scientific">Umboniibacter marinipuniceus</name>
    <dbReference type="NCBI Taxonomy" id="569599"/>
    <lineage>
        <taxon>Bacteria</taxon>
        <taxon>Pseudomonadati</taxon>
        <taxon>Pseudomonadota</taxon>
        <taxon>Gammaproteobacteria</taxon>
        <taxon>Cellvibrionales</taxon>
        <taxon>Cellvibrionaceae</taxon>
        <taxon>Umboniibacter</taxon>
    </lineage>
</organism>
<keyword evidence="5" id="KW-1185">Reference proteome</keyword>
<dbReference type="RefSeq" id="WP_121876304.1">
    <property type="nucleotide sequence ID" value="NZ_REFJ01000002.1"/>
</dbReference>
<dbReference type="PROSITE" id="PS01081">
    <property type="entry name" value="HTH_TETR_1"/>
    <property type="match status" value="1"/>
</dbReference>
<gene>
    <name evidence="4" type="ORF">DFR27_0945</name>
</gene>
<evidence type="ECO:0000313" key="5">
    <source>
        <dbReference type="Proteomes" id="UP000267187"/>
    </source>
</evidence>
<keyword evidence="1 2" id="KW-0238">DNA-binding</keyword>
<dbReference type="GO" id="GO:0003700">
    <property type="term" value="F:DNA-binding transcription factor activity"/>
    <property type="evidence" value="ECO:0007669"/>
    <property type="project" value="TreeGrafter"/>
</dbReference>
<dbReference type="Pfam" id="PF17939">
    <property type="entry name" value="TetR_C_30"/>
    <property type="match status" value="1"/>
</dbReference>
<dbReference type="PROSITE" id="PS50977">
    <property type="entry name" value="HTH_TETR_2"/>
    <property type="match status" value="1"/>
</dbReference>
<dbReference type="AlphaFoldDB" id="A0A3M0A9E2"/>
<dbReference type="InterPro" id="IPR041586">
    <property type="entry name" value="PsrA_TetR_C"/>
</dbReference>
<dbReference type="GO" id="GO:0000976">
    <property type="term" value="F:transcription cis-regulatory region binding"/>
    <property type="evidence" value="ECO:0007669"/>
    <property type="project" value="TreeGrafter"/>
</dbReference>
<dbReference type="InterPro" id="IPR023772">
    <property type="entry name" value="DNA-bd_HTH_TetR-type_CS"/>
</dbReference>
<dbReference type="PANTHER" id="PTHR30055">
    <property type="entry name" value="HTH-TYPE TRANSCRIPTIONAL REGULATOR RUTR"/>
    <property type="match status" value="1"/>
</dbReference>
<feature type="DNA-binding region" description="H-T-H motif" evidence="2">
    <location>
        <begin position="25"/>
        <end position="44"/>
    </location>
</feature>
<reference evidence="4 5" key="1">
    <citation type="submission" date="2018-10" db="EMBL/GenBank/DDBJ databases">
        <title>Genomic Encyclopedia of Type Strains, Phase IV (KMG-IV): sequencing the most valuable type-strain genomes for metagenomic binning, comparative biology and taxonomic classification.</title>
        <authorList>
            <person name="Goeker M."/>
        </authorList>
    </citation>
    <scope>NUCLEOTIDE SEQUENCE [LARGE SCALE GENOMIC DNA]</scope>
    <source>
        <strain evidence="4 5">DSM 25080</strain>
    </source>
</reference>
<proteinExistence type="predicted"/>
<dbReference type="PANTHER" id="PTHR30055:SF235">
    <property type="entry name" value="TRANSCRIPTIONAL REGULATORY PROTEIN"/>
    <property type="match status" value="1"/>
</dbReference>
<dbReference type="PRINTS" id="PR00455">
    <property type="entry name" value="HTHTETR"/>
</dbReference>
<dbReference type="InterPro" id="IPR036271">
    <property type="entry name" value="Tet_transcr_reg_TetR-rel_C_sf"/>
</dbReference>
<sequence>MSTTSLRILDQAERLFAEQGFNETSLRAITSAAEVNIASVNYHFGSKKNLIQAVFNRYLEDFYSGYNEQISALAVDSQAVTQRQAIEAAIIAMLGRDLNVARARRFMMLLRHAYAQQQGHLRRFIQDHYNDDYRRMIQHLAGKKLQDGAKLKFYWRLQFLMGAAMFSLAEFDTLDAIADAQYHERISTHELLDLFIPTALAILNPQSEEC</sequence>
<dbReference type="SUPFAM" id="SSF46689">
    <property type="entry name" value="Homeodomain-like"/>
    <property type="match status" value="1"/>
</dbReference>
<accession>A0A3M0A9E2</accession>
<evidence type="ECO:0000259" key="3">
    <source>
        <dbReference type="PROSITE" id="PS50977"/>
    </source>
</evidence>
<evidence type="ECO:0000313" key="4">
    <source>
        <dbReference type="EMBL" id="RMA81147.1"/>
    </source>
</evidence>
<dbReference type="InterPro" id="IPR009057">
    <property type="entry name" value="Homeodomain-like_sf"/>
</dbReference>
<evidence type="ECO:0000256" key="1">
    <source>
        <dbReference type="ARBA" id="ARBA00023125"/>
    </source>
</evidence>
<dbReference type="InterPro" id="IPR050109">
    <property type="entry name" value="HTH-type_TetR-like_transc_reg"/>
</dbReference>
<dbReference type="Proteomes" id="UP000267187">
    <property type="component" value="Unassembled WGS sequence"/>
</dbReference>
<evidence type="ECO:0000256" key="2">
    <source>
        <dbReference type="PROSITE-ProRule" id="PRU00335"/>
    </source>
</evidence>
<dbReference type="EMBL" id="REFJ01000002">
    <property type="protein sequence ID" value="RMA81147.1"/>
    <property type="molecule type" value="Genomic_DNA"/>
</dbReference>
<dbReference type="Pfam" id="PF00440">
    <property type="entry name" value="TetR_N"/>
    <property type="match status" value="1"/>
</dbReference>
<dbReference type="OrthoDB" id="2356263at2"/>
<protein>
    <submittedName>
        <fullName evidence="4">TetR family transcriptional regulator</fullName>
    </submittedName>
</protein>